<dbReference type="InterPro" id="IPR011335">
    <property type="entry name" value="Restrct_endonuc-II-like"/>
</dbReference>
<proteinExistence type="predicted"/>
<sequence length="103" mass="12332">MRHEPTEAERKLWQLLRNRRFAAFKFRRQEPIDHYIADFVCYSARLIVEADGSQHADSKGDATRDNYLRSQSFRLFRVWNNDILARPEHVADAIWARLQEQQS</sequence>
<accession>A0ABX7C9T9</accession>
<dbReference type="InterPro" id="IPR007569">
    <property type="entry name" value="DUF559"/>
</dbReference>
<keyword evidence="2" id="KW-0378">Hydrolase</keyword>
<keyword evidence="2" id="KW-0255">Endonuclease</keyword>
<dbReference type="GO" id="GO:0004519">
    <property type="term" value="F:endonuclease activity"/>
    <property type="evidence" value="ECO:0007669"/>
    <property type="project" value="UniProtKB-KW"/>
</dbReference>
<keyword evidence="2" id="KW-0540">Nuclease</keyword>
<feature type="domain" description="DUF559" evidence="1">
    <location>
        <begin position="1"/>
        <end position="98"/>
    </location>
</feature>
<gene>
    <name evidence="2" type="ORF">JI748_08735</name>
</gene>
<dbReference type="PANTHER" id="PTHR38590:SF1">
    <property type="entry name" value="BLL0828 PROTEIN"/>
    <property type="match status" value="1"/>
</dbReference>
<evidence type="ECO:0000259" key="1">
    <source>
        <dbReference type="Pfam" id="PF04480"/>
    </source>
</evidence>
<dbReference type="SUPFAM" id="SSF52980">
    <property type="entry name" value="Restriction endonuclease-like"/>
    <property type="match status" value="1"/>
</dbReference>
<dbReference type="CDD" id="cd01038">
    <property type="entry name" value="Endonuclease_DUF559"/>
    <property type="match status" value="1"/>
</dbReference>
<dbReference type="Pfam" id="PF04480">
    <property type="entry name" value="DUF559"/>
    <property type="match status" value="1"/>
</dbReference>
<dbReference type="Gene3D" id="3.40.960.10">
    <property type="entry name" value="VSR Endonuclease"/>
    <property type="match status" value="1"/>
</dbReference>
<dbReference type="EMBL" id="CP068046">
    <property type="protein sequence ID" value="QQR41040.1"/>
    <property type="molecule type" value="Genomic_DNA"/>
</dbReference>
<organism evidence="2 3">
    <name type="scientific">Devosia rhizoryzae</name>
    <dbReference type="NCBI Taxonomy" id="2774137"/>
    <lineage>
        <taxon>Bacteria</taxon>
        <taxon>Pseudomonadati</taxon>
        <taxon>Pseudomonadota</taxon>
        <taxon>Alphaproteobacteria</taxon>
        <taxon>Hyphomicrobiales</taxon>
        <taxon>Devosiaceae</taxon>
        <taxon>Devosia</taxon>
    </lineage>
</organism>
<evidence type="ECO:0000313" key="2">
    <source>
        <dbReference type="EMBL" id="QQR41040.1"/>
    </source>
</evidence>
<protein>
    <submittedName>
        <fullName evidence="2">Endonuclease domain-containing protein</fullName>
    </submittedName>
</protein>
<dbReference type="PANTHER" id="PTHR38590">
    <property type="entry name" value="BLL0828 PROTEIN"/>
    <property type="match status" value="1"/>
</dbReference>
<name>A0ABX7C9T9_9HYPH</name>
<keyword evidence="3" id="KW-1185">Reference proteome</keyword>
<evidence type="ECO:0000313" key="3">
    <source>
        <dbReference type="Proteomes" id="UP000595857"/>
    </source>
</evidence>
<dbReference type="InterPro" id="IPR047216">
    <property type="entry name" value="Endonuclease_DUF559_bact"/>
</dbReference>
<dbReference type="Proteomes" id="UP000595857">
    <property type="component" value="Chromosome"/>
</dbReference>
<reference evidence="2 3" key="1">
    <citation type="submission" date="2021-01" db="EMBL/GenBank/DDBJ databases">
        <title>Genome seq and assembly of Devosia sp. LEGU1.</title>
        <authorList>
            <person name="Chhetri G."/>
        </authorList>
    </citation>
    <scope>NUCLEOTIDE SEQUENCE [LARGE SCALE GENOMIC DNA]</scope>
    <source>
        <strain evidence="2 3">LEGU1</strain>
    </source>
</reference>